<dbReference type="SUPFAM" id="SSF53098">
    <property type="entry name" value="Ribonuclease H-like"/>
    <property type="match status" value="1"/>
</dbReference>
<dbReference type="OrthoDB" id="270189at2759"/>
<dbReference type="PANTHER" id="PTHR11046:SF0">
    <property type="entry name" value="OLIGORIBONUCLEASE, MITOCHONDRIAL"/>
    <property type="match status" value="1"/>
</dbReference>
<dbReference type="GO" id="GO:0003676">
    <property type="term" value="F:nucleic acid binding"/>
    <property type="evidence" value="ECO:0007669"/>
    <property type="project" value="InterPro"/>
</dbReference>
<evidence type="ECO:0000313" key="7">
    <source>
        <dbReference type="Proteomes" id="UP000245699"/>
    </source>
</evidence>
<dbReference type="InterPro" id="IPR022894">
    <property type="entry name" value="Oligoribonuclease"/>
</dbReference>
<evidence type="ECO:0000259" key="5">
    <source>
        <dbReference type="SMART" id="SM00479"/>
    </source>
</evidence>
<dbReference type="GO" id="GO:0000175">
    <property type="term" value="F:3'-5'-RNA exonuclease activity"/>
    <property type="evidence" value="ECO:0007669"/>
    <property type="project" value="InterPro"/>
</dbReference>
<dbReference type="Proteomes" id="UP000245699">
    <property type="component" value="Unassembled WGS sequence"/>
</dbReference>
<evidence type="ECO:0000256" key="2">
    <source>
        <dbReference type="ARBA" id="ARBA00022722"/>
    </source>
</evidence>
<evidence type="ECO:0000313" key="6">
    <source>
        <dbReference type="EMBL" id="PVU92041.1"/>
    </source>
</evidence>
<dbReference type="NCBIfam" id="NF003765">
    <property type="entry name" value="PRK05359.1"/>
    <property type="match status" value="1"/>
</dbReference>
<dbReference type="STRING" id="61424.A0A2T9YI85"/>
<dbReference type="AlphaFoldDB" id="A0A2T9YI85"/>
<evidence type="ECO:0000256" key="3">
    <source>
        <dbReference type="ARBA" id="ARBA00022801"/>
    </source>
</evidence>
<comment type="similarity">
    <text evidence="1">Belongs to the oligoribonuclease family.</text>
</comment>
<evidence type="ECO:0000256" key="1">
    <source>
        <dbReference type="ARBA" id="ARBA00009921"/>
    </source>
</evidence>
<comment type="caution">
    <text evidence="6">The sequence shown here is derived from an EMBL/GenBank/DDBJ whole genome shotgun (WGS) entry which is preliminary data.</text>
</comment>
<feature type="domain" description="Exonuclease" evidence="5">
    <location>
        <begin position="8"/>
        <end position="183"/>
    </location>
</feature>
<dbReference type="CDD" id="cd06135">
    <property type="entry name" value="Orn"/>
    <property type="match status" value="1"/>
</dbReference>
<organism evidence="6 7">
    <name type="scientific">Furculomyces boomerangus</name>
    <dbReference type="NCBI Taxonomy" id="61424"/>
    <lineage>
        <taxon>Eukaryota</taxon>
        <taxon>Fungi</taxon>
        <taxon>Fungi incertae sedis</taxon>
        <taxon>Zoopagomycota</taxon>
        <taxon>Kickxellomycotina</taxon>
        <taxon>Harpellomycetes</taxon>
        <taxon>Harpellales</taxon>
        <taxon>Harpellaceae</taxon>
        <taxon>Furculomyces</taxon>
    </lineage>
</organism>
<dbReference type="InterPro" id="IPR012337">
    <property type="entry name" value="RNaseH-like_sf"/>
</dbReference>
<dbReference type="EMBL" id="MBFT01000387">
    <property type="protein sequence ID" value="PVU92041.1"/>
    <property type="molecule type" value="Genomic_DNA"/>
</dbReference>
<dbReference type="Pfam" id="PF00929">
    <property type="entry name" value="RNase_T"/>
    <property type="match status" value="1"/>
</dbReference>
<dbReference type="InterPro" id="IPR013520">
    <property type="entry name" value="Ribonucl_H"/>
</dbReference>
<proteinExistence type="inferred from homology"/>
<dbReference type="Gene3D" id="3.30.420.10">
    <property type="entry name" value="Ribonuclease H-like superfamily/Ribonuclease H"/>
    <property type="match status" value="1"/>
</dbReference>
<reference evidence="6 7" key="1">
    <citation type="journal article" date="2018" name="MBio">
        <title>Comparative Genomics Reveals the Core Gene Toolbox for the Fungus-Insect Symbiosis.</title>
        <authorList>
            <person name="Wang Y."/>
            <person name="Stata M."/>
            <person name="Wang W."/>
            <person name="Stajich J.E."/>
            <person name="White M.M."/>
            <person name="Moncalvo J.M."/>
        </authorList>
    </citation>
    <scope>NUCLEOTIDE SEQUENCE [LARGE SCALE GENOMIC DNA]</scope>
    <source>
        <strain evidence="6 7">AUS-77-4</strain>
    </source>
</reference>
<gene>
    <name evidence="6" type="ORF">BB559_003881</name>
</gene>
<sequence>MNTNLNGKLVWIDCEMSGLEVDTCRLLEIAVVITDNQLNPVGNKLELVIHQPQHVLDSMDEWCTLHHSQSGLTKKVQSSTISEAAAEETVVNHIKSYCVLDPKPLIAGNSVHADLAFIKKYMPNLAAILSYRVLDVSTIKELSFRWTPHISRKAPLKNLNHRALDDILESIEELKFYKENLFKL</sequence>
<dbReference type="PANTHER" id="PTHR11046">
    <property type="entry name" value="OLIGORIBONUCLEASE, MITOCHONDRIAL"/>
    <property type="match status" value="1"/>
</dbReference>
<name>A0A2T9YI85_9FUNG</name>
<dbReference type="SMART" id="SM00479">
    <property type="entry name" value="EXOIII"/>
    <property type="match status" value="1"/>
</dbReference>
<keyword evidence="7" id="KW-1185">Reference proteome</keyword>
<keyword evidence="2" id="KW-0540">Nuclease</keyword>
<keyword evidence="3" id="KW-0378">Hydrolase</keyword>
<protein>
    <recommendedName>
        <fullName evidence="5">Exonuclease domain-containing protein</fullName>
    </recommendedName>
</protein>
<dbReference type="InterPro" id="IPR036397">
    <property type="entry name" value="RNaseH_sf"/>
</dbReference>
<accession>A0A2T9YI85</accession>
<keyword evidence="4" id="KW-0269">Exonuclease</keyword>
<dbReference type="FunFam" id="3.30.420.10:FF:000003">
    <property type="entry name" value="Oligoribonuclease"/>
    <property type="match status" value="1"/>
</dbReference>
<evidence type="ECO:0000256" key="4">
    <source>
        <dbReference type="ARBA" id="ARBA00022839"/>
    </source>
</evidence>